<keyword evidence="1" id="KW-0325">Glycoprotein</keyword>
<dbReference type="Proteomes" id="UP000290797">
    <property type="component" value="Segment"/>
</dbReference>
<evidence type="ECO:0000256" key="2">
    <source>
        <dbReference type="SAM" id="MobiDB-lite"/>
    </source>
</evidence>
<feature type="region of interest" description="Disordered" evidence="2">
    <location>
        <begin position="120"/>
        <end position="191"/>
    </location>
</feature>
<accession>A0A2D0ZNW2</accession>
<name>A0A2D0ZNW2_9GAMA</name>
<dbReference type="InterPro" id="IPR011162">
    <property type="entry name" value="MHC_I/II-like_Ag-recog"/>
</dbReference>
<protein>
    <submittedName>
        <fullName evidence="4">MHC Class-I</fullName>
    </submittedName>
</protein>
<dbReference type="SUPFAM" id="SSF54452">
    <property type="entry name" value="MHC antigen-recognition domain"/>
    <property type="match status" value="1"/>
</dbReference>
<dbReference type="Pfam" id="PF00129">
    <property type="entry name" value="MHC_I"/>
    <property type="match status" value="1"/>
</dbReference>
<feature type="compositionally biased region" description="Basic and acidic residues" evidence="2">
    <location>
        <begin position="247"/>
        <end position="273"/>
    </location>
</feature>
<feature type="domain" description="MHC class I-like antigen recognition-like" evidence="3">
    <location>
        <begin position="31"/>
        <end position="116"/>
    </location>
</feature>
<evidence type="ECO:0000313" key="5">
    <source>
        <dbReference type="Proteomes" id="UP000290797"/>
    </source>
</evidence>
<evidence type="ECO:0000256" key="1">
    <source>
        <dbReference type="ARBA" id="ARBA00023180"/>
    </source>
</evidence>
<dbReference type="Gene3D" id="3.30.500.10">
    <property type="entry name" value="MHC class I-like antigen recognition-like"/>
    <property type="match status" value="1"/>
</dbReference>
<feature type="compositionally biased region" description="Basic and acidic residues" evidence="2">
    <location>
        <begin position="153"/>
        <end position="163"/>
    </location>
</feature>
<dbReference type="EMBL" id="MF385016">
    <property type="protein sequence ID" value="ATA58239.1"/>
    <property type="molecule type" value="Genomic_DNA"/>
</dbReference>
<dbReference type="InterPro" id="IPR011161">
    <property type="entry name" value="MHC_I-like_Ag-recog"/>
</dbReference>
<proteinExistence type="predicted"/>
<dbReference type="InterPro" id="IPR037055">
    <property type="entry name" value="MHC_I-like_Ag-recog_sf"/>
</dbReference>
<feature type="compositionally biased region" description="Pro residues" evidence="2">
    <location>
        <begin position="177"/>
        <end position="186"/>
    </location>
</feature>
<keyword evidence="5" id="KW-1185">Reference proteome</keyword>
<evidence type="ECO:0000259" key="3">
    <source>
        <dbReference type="Pfam" id="PF00129"/>
    </source>
</evidence>
<feature type="region of interest" description="Disordered" evidence="2">
    <location>
        <begin position="233"/>
        <end position="290"/>
    </location>
</feature>
<feature type="region of interest" description="Disordered" evidence="2">
    <location>
        <begin position="1"/>
        <end position="21"/>
    </location>
</feature>
<organism evidence="4">
    <name type="scientific">vespertilionid gammaherpesvirus 3</name>
    <dbReference type="NCBI Taxonomy" id="2846598"/>
    <lineage>
        <taxon>Viruses</taxon>
        <taxon>Duplodnaviria</taxon>
        <taxon>Heunggongvirae</taxon>
        <taxon>Peploviricota</taxon>
        <taxon>Herviviricetes</taxon>
        <taxon>Herpesvirales</taxon>
        <taxon>Orthoherpesviridae</taxon>
        <taxon>Gammaherpesvirinae</taxon>
        <taxon>Patagivirus</taxon>
        <taxon>Patagivirus vespertilionidgamma3</taxon>
    </lineage>
</organism>
<reference evidence="4" key="1">
    <citation type="journal article" date="2018" name="Virology">
        <title>Isolation, characterization and prevalence of a novel Gammaherpesvirus in Eptesicus fuscus, the North American big brown bat.</title>
        <authorList>
            <person name="Subudhi S."/>
            <person name="Rapin N."/>
            <person name="Dorville N."/>
            <person name="Hill J.E."/>
            <person name="Town J."/>
            <person name="Willis C.K."/>
            <person name="Bollinger T.K."/>
            <person name="Misra V."/>
        </authorList>
    </citation>
    <scope>NUCLEOTIDE SEQUENCE</scope>
</reference>
<sequence length="290" mass="31409">MGYAGEGTGARPPARGPQSGRRDLLALRTGHMHTMRWMFGCDVDANGEVERREDKFFLDGDEYLELSMDSETWLASCAEGRQLARKLMSANALEKHVHALGNLCPRWISWYRKRGSRATWRTGESSDCPRGGERQTSAGARGKESAGAGDGEGGDRANAERALTRPFASLSSVFRPRPSPSPPSVAPSPAANVFSAGERARHAGETDVPRRGLLPVSNLNPVEKLRCTCVRESGGGAAADGEWDFSDEQHPRRVRGPRADVRVRRNAREHVGREGAQAHGGGDSQARAQG</sequence>
<evidence type="ECO:0000313" key="4">
    <source>
        <dbReference type="EMBL" id="ATA58239.1"/>
    </source>
</evidence>